<reference evidence="1" key="1">
    <citation type="submission" date="2020-04" db="EMBL/GenBank/DDBJ databases">
        <authorList>
            <person name="Broberg M."/>
        </authorList>
    </citation>
    <scope>NUCLEOTIDE SEQUENCE</scope>
</reference>
<accession>A0ACA9U2Z3</accession>
<reference evidence="1" key="2">
    <citation type="submission" date="2021-10" db="EMBL/GenBank/DDBJ databases">
        <authorList>
            <person name="Piombo E."/>
        </authorList>
    </citation>
    <scope>NUCLEOTIDE SEQUENCE</scope>
</reference>
<keyword evidence="2" id="KW-1185">Reference proteome</keyword>
<evidence type="ECO:0000313" key="2">
    <source>
        <dbReference type="Proteomes" id="UP000836387"/>
    </source>
</evidence>
<evidence type="ECO:0000313" key="1">
    <source>
        <dbReference type="EMBL" id="CAG9947640.1"/>
    </source>
</evidence>
<dbReference type="EMBL" id="CADEHS020000012">
    <property type="protein sequence ID" value="CAG9947640.1"/>
    <property type="molecule type" value="Genomic_DNA"/>
</dbReference>
<gene>
    <name evidence="1" type="ORF">CRV2_00012816</name>
</gene>
<comment type="caution">
    <text evidence="1">The sequence shown here is derived from an EMBL/GenBank/DDBJ whole genome shotgun (WGS) entry which is preliminary data.</text>
</comment>
<organism evidence="1 2">
    <name type="scientific">Clonostachys rosea f. rosea IK726</name>
    <dbReference type="NCBI Taxonomy" id="1349383"/>
    <lineage>
        <taxon>Eukaryota</taxon>
        <taxon>Fungi</taxon>
        <taxon>Dikarya</taxon>
        <taxon>Ascomycota</taxon>
        <taxon>Pezizomycotina</taxon>
        <taxon>Sordariomycetes</taxon>
        <taxon>Hypocreomycetidae</taxon>
        <taxon>Hypocreales</taxon>
        <taxon>Bionectriaceae</taxon>
        <taxon>Clonostachys</taxon>
    </lineage>
</organism>
<dbReference type="Proteomes" id="UP000836387">
    <property type="component" value="Unassembled WGS sequence"/>
</dbReference>
<protein>
    <submittedName>
        <fullName evidence="1">Uncharacterized protein</fullName>
    </submittedName>
</protein>
<proteinExistence type="predicted"/>
<sequence length="158" mass="17461">MGSSPSDNKRLYTGRCACGTIRYSLNRETGSAFALNAIYEAQAVRLTTPTTPDYVKTPTQSGKGQTIARCPNCRVAVWSSYGAHAGESLRIVRVGTLDDPVGWNFIPDMHIYTADKQPWVTLDPSVPSVDGFYEFKDYWPNDKLERLAKALKGHASAR</sequence>
<name>A0ACA9U2Z3_BIOOC</name>